<dbReference type="SUPFAM" id="SSF69118">
    <property type="entry name" value="AhpD-like"/>
    <property type="match status" value="1"/>
</dbReference>
<dbReference type="OrthoDB" id="9801400at2"/>
<dbReference type="InterPro" id="IPR029032">
    <property type="entry name" value="AhpD-like"/>
</dbReference>
<dbReference type="PANTHER" id="PTHR33570:SF2">
    <property type="entry name" value="CARBOXYMUCONOLACTONE DECARBOXYLASE-LIKE DOMAIN-CONTAINING PROTEIN"/>
    <property type="match status" value="1"/>
</dbReference>
<sequence length="246" mass="27095">MTKLMLMTLFSLFMTTSAQAQNMNNISQRAYRDVFEHTQLSKKEQSLVSIALLIGANQKQLAVTTIQEALNAKTLTPQQIISLLAQLTSYVGFPKIEAITEGLPEKIQKAQIKLPKDTINIRHAVGKKYYEKLDPKGYQVINAAFGDAAPQLVATTYPLFGDAFSHQALTIREKQLVTVSCLTALGSAQPQLSFHVGTSLHVGLTANTLYDIATISQYYSGMPSAYNLALAIKQHTESQKQNPYAE</sequence>
<dbReference type="EMBL" id="JWIC01000005">
    <property type="protein sequence ID" value="KID57418.1"/>
    <property type="molecule type" value="Genomic_DNA"/>
</dbReference>
<comment type="caution">
    <text evidence="3">The sequence shown here is derived from an EMBL/GenBank/DDBJ whole genome shotgun (WGS) entry which is preliminary data.</text>
</comment>
<evidence type="ECO:0000313" key="4">
    <source>
        <dbReference type="Proteomes" id="UP000031327"/>
    </source>
</evidence>
<evidence type="ECO:0000259" key="2">
    <source>
        <dbReference type="Pfam" id="PF02627"/>
    </source>
</evidence>
<proteinExistence type="predicted"/>
<protein>
    <recommendedName>
        <fullName evidence="2">Carboxymuconolactone decarboxylase-like domain-containing protein</fullName>
    </recommendedName>
</protein>
<reference evidence="3 4" key="1">
    <citation type="submission" date="2014-12" db="EMBL/GenBank/DDBJ databases">
        <title>Draft Genome Sequence of Pseudoalteromonas luteoviolacea HI1.</title>
        <authorList>
            <person name="Asahina A.Y."/>
            <person name="Hadfield M.G."/>
        </authorList>
    </citation>
    <scope>NUCLEOTIDE SEQUENCE [LARGE SCALE GENOMIC DNA]</scope>
    <source>
        <strain evidence="3 4">HI1</strain>
    </source>
</reference>
<dbReference type="Gene3D" id="1.20.1290.10">
    <property type="entry name" value="AhpD-like"/>
    <property type="match status" value="1"/>
</dbReference>
<keyword evidence="1" id="KW-0732">Signal</keyword>
<accession>A0A0C1MRX5</accession>
<dbReference type="AlphaFoldDB" id="A0A0C1MRX5"/>
<feature type="signal peptide" evidence="1">
    <location>
        <begin position="1"/>
        <end position="20"/>
    </location>
</feature>
<dbReference type="Pfam" id="PF02627">
    <property type="entry name" value="CMD"/>
    <property type="match status" value="2"/>
</dbReference>
<evidence type="ECO:0000256" key="1">
    <source>
        <dbReference type="SAM" id="SignalP"/>
    </source>
</evidence>
<evidence type="ECO:0000313" key="3">
    <source>
        <dbReference type="EMBL" id="KID57418.1"/>
    </source>
</evidence>
<dbReference type="Proteomes" id="UP000031327">
    <property type="component" value="Unassembled WGS sequence"/>
</dbReference>
<gene>
    <name evidence="3" type="ORF">JF50_09445</name>
</gene>
<dbReference type="GO" id="GO:0051920">
    <property type="term" value="F:peroxiredoxin activity"/>
    <property type="evidence" value="ECO:0007669"/>
    <property type="project" value="InterPro"/>
</dbReference>
<feature type="domain" description="Carboxymuconolactone decarboxylase-like" evidence="2">
    <location>
        <begin position="151"/>
        <end position="232"/>
    </location>
</feature>
<dbReference type="PANTHER" id="PTHR33570">
    <property type="entry name" value="4-CARBOXYMUCONOLACTONE DECARBOXYLASE FAMILY PROTEIN"/>
    <property type="match status" value="1"/>
</dbReference>
<dbReference type="InterPro" id="IPR003779">
    <property type="entry name" value="CMD-like"/>
</dbReference>
<dbReference type="InterPro" id="IPR052512">
    <property type="entry name" value="4CMD/NDH-1_regulator"/>
</dbReference>
<feature type="domain" description="Carboxymuconolactone decarboxylase-like" evidence="2">
    <location>
        <begin position="33"/>
        <end position="98"/>
    </location>
</feature>
<feature type="chain" id="PRO_5005171670" description="Carboxymuconolactone decarboxylase-like domain-containing protein" evidence="1">
    <location>
        <begin position="21"/>
        <end position="246"/>
    </location>
</feature>
<dbReference type="RefSeq" id="WP_039609189.1">
    <property type="nucleotide sequence ID" value="NZ_JWIC01000005.1"/>
</dbReference>
<name>A0A0C1MRX5_9GAMM</name>
<organism evidence="3 4">
    <name type="scientific">Pseudoalteromonas luteoviolacea</name>
    <dbReference type="NCBI Taxonomy" id="43657"/>
    <lineage>
        <taxon>Bacteria</taxon>
        <taxon>Pseudomonadati</taxon>
        <taxon>Pseudomonadota</taxon>
        <taxon>Gammaproteobacteria</taxon>
        <taxon>Alteromonadales</taxon>
        <taxon>Pseudoalteromonadaceae</taxon>
        <taxon>Pseudoalteromonas</taxon>
    </lineage>
</organism>